<keyword evidence="1 7" id="KW-0963">Cytoplasm</keyword>
<dbReference type="SUPFAM" id="SSF82771">
    <property type="entry name" value="GIY-YIG endonuclease"/>
    <property type="match status" value="1"/>
</dbReference>
<dbReference type="Gene3D" id="1.10.150.20">
    <property type="entry name" value="5' to 3' exonuclease, C-terminal subdomain"/>
    <property type="match status" value="1"/>
</dbReference>
<name>A0ABY6BKC1_9GAMM</name>
<evidence type="ECO:0000313" key="12">
    <source>
        <dbReference type="Proteomes" id="UP001064632"/>
    </source>
</evidence>
<evidence type="ECO:0000259" key="9">
    <source>
        <dbReference type="PROSITE" id="PS50164"/>
    </source>
</evidence>
<dbReference type="Pfam" id="PF22920">
    <property type="entry name" value="UvrC_RNaseH"/>
    <property type="match status" value="1"/>
</dbReference>
<evidence type="ECO:0000313" key="11">
    <source>
        <dbReference type="EMBL" id="UXI70349.1"/>
    </source>
</evidence>
<dbReference type="RefSeq" id="WP_261697299.1">
    <property type="nucleotide sequence ID" value="NZ_CP104694.1"/>
</dbReference>
<protein>
    <recommendedName>
        <fullName evidence="7">UvrABC system protein C</fullName>
        <shortName evidence="7">Protein UvrC</shortName>
    </recommendedName>
    <alternativeName>
        <fullName evidence="7">Excinuclease ABC subunit C</fullName>
    </alternativeName>
</protein>
<dbReference type="Gene3D" id="4.10.860.10">
    <property type="entry name" value="UVR domain"/>
    <property type="match status" value="1"/>
</dbReference>
<dbReference type="InterPro" id="IPR010994">
    <property type="entry name" value="RuvA_2-like"/>
</dbReference>
<dbReference type="NCBIfam" id="TIGR00194">
    <property type="entry name" value="uvrC"/>
    <property type="match status" value="1"/>
</dbReference>
<dbReference type="InterPro" id="IPR050066">
    <property type="entry name" value="UvrABC_protein_C"/>
</dbReference>
<organism evidence="11 12">
    <name type="scientific">Tahibacter amnicola</name>
    <dbReference type="NCBI Taxonomy" id="2976241"/>
    <lineage>
        <taxon>Bacteria</taxon>
        <taxon>Pseudomonadati</taxon>
        <taxon>Pseudomonadota</taxon>
        <taxon>Gammaproteobacteria</taxon>
        <taxon>Lysobacterales</taxon>
        <taxon>Rhodanobacteraceae</taxon>
        <taxon>Tahibacter</taxon>
    </lineage>
</organism>
<dbReference type="Pfam" id="PF14520">
    <property type="entry name" value="HHH_5"/>
    <property type="match status" value="1"/>
</dbReference>
<reference evidence="11" key="1">
    <citation type="submission" date="2022-09" db="EMBL/GenBank/DDBJ databases">
        <title>Tahibacter sp. nov., isolated from a fresh water.</title>
        <authorList>
            <person name="Baek J.H."/>
            <person name="Lee J.K."/>
            <person name="Kim J.M."/>
            <person name="Jeon C.O."/>
        </authorList>
    </citation>
    <scope>NUCLEOTIDE SEQUENCE</scope>
    <source>
        <strain evidence="11">W38</strain>
    </source>
</reference>
<dbReference type="Pfam" id="PF01541">
    <property type="entry name" value="GIY-YIG"/>
    <property type="match status" value="1"/>
</dbReference>
<feature type="domain" description="UVR" evidence="8">
    <location>
        <begin position="209"/>
        <end position="244"/>
    </location>
</feature>
<dbReference type="SUPFAM" id="SSF47781">
    <property type="entry name" value="RuvA domain 2-like"/>
    <property type="match status" value="1"/>
</dbReference>
<evidence type="ECO:0000256" key="2">
    <source>
        <dbReference type="ARBA" id="ARBA00022763"/>
    </source>
</evidence>
<dbReference type="InterPro" id="IPR004791">
    <property type="entry name" value="UvrC"/>
</dbReference>
<accession>A0ABY6BKC1</accession>
<evidence type="ECO:0000256" key="4">
    <source>
        <dbReference type="ARBA" id="ARBA00022881"/>
    </source>
</evidence>
<dbReference type="InterPro" id="IPR000305">
    <property type="entry name" value="GIY-YIG_endonuc"/>
</dbReference>
<comment type="subunit">
    <text evidence="7">Interacts with UvrB in an incision complex.</text>
</comment>
<evidence type="ECO:0000256" key="1">
    <source>
        <dbReference type="ARBA" id="ARBA00022490"/>
    </source>
</evidence>
<dbReference type="PANTHER" id="PTHR30562">
    <property type="entry name" value="UVRC/OXIDOREDUCTASE"/>
    <property type="match status" value="1"/>
</dbReference>
<sequence length="609" mass="67282">MEPTHASAAFDGKAFVRTLTSSPGVYRMIDAGGELLYVGKARDLKKRVGSYFLKPRLEPRIMAMISQIARVETTLTRTEGEALILEAQLIKSLKPRYNIMLRDDKSYPYIFLATGEDVPKMVFHRGAMSGKGRYFGPYPSSFAVRESLNLMQKLFQVRQCEDSYFKNRTRPCLQYQIKRCSAPCVGLVQPDDYAASVRHAAMFLEGKSTAVIDEMVARMETASGALEFERAAALRDQIATLKQIQARHYVHGASADMDVLACRIANGMACVSVLYFRNGISLGSRDYFPKLPLDASEADVMAAFIAQYYLERPVPEELIVSHLPEDAEILADALAQQVAHKVEIKGAVRAERARFLELAVKNAGAALAARLASHQTMRERFESLRELLELDEVPQRIECFDISHTMGEATVASCVVYGPDGPEKSQYRRFNITGIEPGDDYAAMHQALERRYKRLTAGEGVLPDILLIDGGKGQVAQALAVLNDLGVTCVQVIGVAKGPERRAGHETLILGDSGRSLWPGPDSPASHLIQSVRDEAHRFAITGHRQRREKAREKSSLEEIEGVGAKRRSALLKHFGGLGGIARAGVEELMGVKGVSRDLAERIYARFHG</sequence>
<dbReference type="Proteomes" id="UP001064632">
    <property type="component" value="Chromosome"/>
</dbReference>
<dbReference type="HAMAP" id="MF_00203">
    <property type="entry name" value="UvrC"/>
    <property type="match status" value="1"/>
</dbReference>
<comment type="subcellular location">
    <subcellularLocation>
        <location evidence="7">Cytoplasm</location>
    </subcellularLocation>
</comment>
<keyword evidence="6 7" id="KW-0742">SOS response</keyword>
<keyword evidence="2 7" id="KW-0227">DNA damage</keyword>
<comment type="function">
    <text evidence="7">The UvrABC repair system catalyzes the recognition and processing of DNA lesions. UvrC both incises the 5' and 3' sides of the lesion. The N-terminal half is responsible for the 3' incision and the C-terminal half is responsible for the 5' incision.</text>
</comment>
<feature type="domain" description="UvrC family homology region profile" evidence="10">
    <location>
        <begin position="259"/>
        <end position="482"/>
    </location>
</feature>
<keyword evidence="4 7" id="KW-0267">Excision nuclease</keyword>
<dbReference type="SMART" id="SM00278">
    <property type="entry name" value="HhH1"/>
    <property type="match status" value="2"/>
</dbReference>
<dbReference type="InterPro" id="IPR047296">
    <property type="entry name" value="GIY-YIG_UvrC_Cho"/>
</dbReference>
<dbReference type="CDD" id="cd10434">
    <property type="entry name" value="GIY-YIG_UvrC_Cho"/>
    <property type="match status" value="1"/>
</dbReference>
<proteinExistence type="inferred from homology"/>
<comment type="similarity">
    <text evidence="7">Belongs to the UvrC family.</text>
</comment>
<dbReference type="InterPro" id="IPR035901">
    <property type="entry name" value="GIY-YIG_endonuc_sf"/>
</dbReference>
<dbReference type="NCBIfam" id="NF001824">
    <property type="entry name" value="PRK00558.1-5"/>
    <property type="match status" value="1"/>
</dbReference>
<dbReference type="EMBL" id="CP104694">
    <property type="protein sequence ID" value="UXI70349.1"/>
    <property type="molecule type" value="Genomic_DNA"/>
</dbReference>
<keyword evidence="12" id="KW-1185">Reference proteome</keyword>
<dbReference type="Gene3D" id="3.30.420.340">
    <property type="entry name" value="UvrC, RNAse H endonuclease domain"/>
    <property type="match status" value="1"/>
</dbReference>
<evidence type="ECO:0000259" key="8">
    <source>
        <dbReference type="PROSITE" id="PS50151"/>
    </source>
</evidence>
<dbReference type="PROSITE" id="PS50151">
    <property type="entry name" value="UVR"/>
    <property type="match status" value="1"/>
</dbReference>
<gene>
    <name evidence="7 11" type="primary">uvrC</name>
    <name evidence="11" type="ORF">N4264_12140</name>
</gene>
<dbReference type="Gene3D" id="3.40.1440.10">
    <property type="entry name" value="GIY-YIG endonuclease"/>
    <property type="match status" value="1"/>
</dbReference>
<dbReference type="InterPro" id="IPR001162">
    <property type="entry name" value="UvrC_RNase_H_dom"/>
</dbReference>
<evidence type="ECO:0000256" key="6">
    <source>
        <dbReference type="ARBA" id="ARBA00023236"/>
    </source>
</evidence>
<dbReference type="SMART" id="SM00465">
    <property type="entry name" value="GIYc"/>
    <property type="match status" value="1"/>
</dbReference>
<dbReference type="Pfam" id="PF08459">
    <property type="entry name" value="UvrC_RNaseH_dom"/>
    <property type="match status" value="1"/>
</dbReference>
<dbReference type="InterPro" id="IPR001943">
    <property type="entry name" value="UVR_dom"/>
</dbReference>
<dbReference type="InterPro" id="IPR036876">
    <property type="entry name" value="UVR_dom_sf"/>
</dbReference>
<dbReference type="PROSITE" id="PS50165">
    <property type="entry name" value="UVRC"/>
    <property type="match status" value="1"/>
</dbReference>
<dbReference type="InterPro" id="IPR003583">
    <property type="entry name" value="Hlx-hairpin-Hlx_DNA-bd_motif"/>
</dbReference>
<dbReference type="Pfam" id="PF02151">
    <property type="entry name" value="UVR"/>
    <property type="match status" value="1"/>
</dbReference>
<evidence type="ECO:0000259" key="10">
    <source>
        <dbReference type="PROSITE" id="PS50165"/>
    </source>
</evidence>
<dbReference type="PANTHER" id="PTHR30562:SF1">
    <property type="entry name" value="UVRABC SYSTEM PROTEIN C"/>
    <property type="match status" value="1"/>
</dbReference>
<feature type="domain" description="GIY-YIG" evidence="9">
    <location>
        <begin position="21"/>
        <end position="99"/>
    </location>
</feature>
<dbReference type="InterPro" id="IPR038476">
    <property type="entry name" value="UvrC_RNase_H_dom_sf"/>
</dbReference>
<keyword evidence="3 7" id="KW-0228">DNA excision</keyword>
<evidence type="ECO:0000256" key="5">
    <source>
        <dbReference type="ARBA" id="ARBA00023204"/>
    </source>
</evidence>
<evidence type="ECO:0000256" key="3">
    <source>
        <dbReference type="ARBA" id="ARBA00022769"/>
    </source>
</evidence>
<dbReference type="SUPFAM" id="SSF46600">
    <property type="entry name" value="C-terminal UvrC-binding domain of UvrB"/>
    <property type="match status" value="1"/>
</dbReference>
<keyword evidence="5 7" id="KW-0234">DNA repair</keyword>
<evidence type="ECO:0000256" key="7">
    <source>
        <dbReference type="HAMAP-Rule" id="MF_00203"/>
    </source>
</evidence>
<dbReference type="PROSITE" id="PS50164">
    <property type="entry name" value="GIY_YIG"/>
    <property type="match status" value="1"/>
</dbReference>